<keyword evidence="6" id="KW-0963">Cytoplasm</keyword>
<evidence type="ECO:0000256" key="4">
    <source>
        <dbReference type="ARBA" id="ARBA00009461"/>
    </source>
</evidence>
<feature type="compositionally biased region" description="Basic and acidic residues" evidence="8">
    <location>
        <begin position="21"/>
        <end position="37"/>
    </location>
</feature>
<dbReference type="InterPro" id="IPR039024">
    <property type="entry name" value="RTC4"/>
</dbReference>
<evidence type="ECO:0000256" key="6">
    <source>
        <dbReference type="ARBA" id="ARBA00022490"/>
    </source>
</evidence>
<keyword evidence="11" id="KW-1185">Reference proteome</keyword>
<dbReference type="RefSeq" id="XP_033688494.1">
    <property type="nucleotide sequence ID" value="XM_033824739.1"/>
</dbReference>
<evidence type="ECO:0000256" key="1">
    <source>
        <dbReference type="ARBA" id="ARBA00002738"/>
    </source>
</evidence>
<dbReference type="AlphaFoldDB" id="A0A6A6IV52"/>
<dbReference type="EMBL" id="ML987191">
    <property type="protein sequence ID" value="KAF2253490.1"/>
    <property type="molecule type" value="Genomic_DNA"/>
</dbReference>
<name>A0A6A6IV52_9PLEO</name>
<comment type="subcellular location">
    <subcellularLocation>
        <location evidence="3">Cytoplasm</location>
    </subcellularLocation>
    <subcellularLocation>
        <location evidence="2">Nucleus</location>
    </subcellularLocation>
</comment>
<accession>A0A6A6IV52</accession>
<reference evidence="10" key="1">
    <citation type="journal article" date="2020" name="Stud. Mycol.">
        <title>101 Dothideomycetes genomes: a test case for predicting lifestyles and emergence of pathogens.</title>
        <authorList>
            <person name="Haridas S."/>
            <person name="Albert R."/>
            <person name="Binder M."/>
            <person name="Bloem J."/>
            <person name="Labutti K."/>
            <person name="Salamov A."/>
            <person name="Andreopoulos B."/>
            <person name="Baker S."/>
            <person name="Barry K."/>
            <person name="Bills G."/>
            <person name="Bluhm B."/>
            <person name="Cannon C."/>
            <person name="Castanera R."/>
            <person name="Culley D."/>
            <person name="Daum C."/>
            <person name="Ezra D."/>
            <person name="Gonzalez J."/>
            <person name="Henrissat B."/>
            <person name="Kuo A."/>
            <person name="Liang C."/>
            <person name="Lipzen A."/>
            <person name="Lutzoni F."/>
            <person name="Magnuson J."/>
            <person name="Mondo S."/>
            <person name="Nolan M."/>
            <person name="Ohm R."/>
            <person name="Pangilinan J."/>
            <person name="Park H.-J."/>
            <person name="Ramirez L."/>
            <person name="Alfaro M."/>
            <person name="Sun H."/>
            <person name="Tritt A."/>
            <person name="Yoshinaga Y."/>
            <person name="Zwiers L.-H."/>
            <person name="Turgeon B."/>
            <person name="Goodwin S."/>
            <person name="Spatafora J."/>
            <person name="Crous P."/>
            <person name="Grigoriev I."/>
        </authorList>
    </citation>
    <scope>NUCLEOTIDE SEQUENCE</scope>
    <source>
        <strain evidence="10">CBS 122368</strain>
    </source>
</reference>
<organism evidence="10 11">
    <name type="scientific">Trematosphaeria pertusa</name>
    <dbReference type="NCBI Taxonomy" id="390896"/>
    <lineage>
        <taxon>Eukaryota</taxon>
        <taxon>Fungi</taxon>
        <taxon>Dikarya</taxon>
        <taxon>Ascomycota</taxon>
        <taxon>Pezizomycotina</taxon>
        <taxon>Dothideomycetes</taxon>
        <taxon>Pleosporomycetidae</taxon>
        <taxon>Pleosporales</taxon>
        <taxon>Massarineae</taxon>
        <taxon>Trematosphaeriaceae</taxon>
        <taxon>Trematosphaeria</taxon>
    </lineage>
</organism>
<gene>
    <name evidence="10" type="ORF">BU26DRAFT_450338</name>
</gene>
<feature type="compositionally biased region" description="Polar residues" evidence="8">
    <location>
        <begin position="248"/>
        <end position="272"/>
    </location>
</feature>
<feature type="region of interest" description="Disordered" evidence="8">
    <location>
        <begin position="497"/>
        <end position="530"/>
    </location>
</feature>
<dbReference type="GeneID" id="54578069"/>
<feature type="domain" description="Restriction of telomere capping protein 4 C-terminal" evidence="9">
    <location>
        <begin position="371"/>
        <end position="504"/>
    </location>
</feature>
<dbReference type="Proteomes" id="UP000800094">
    <property type="component" value="Unassembled WGS sequence"/>
</dbReference>
<evidence type="ECO:0000256" key="7">
    <source>
        <dbReference type="ARBA" id="ARBA00023242"/>
    </source>
</evidence>
<evidence type="ECO:0000256" key="8">
    <source>
        <dbReference type="SAM" id="MobiDB-lite"/>
    </source>
</evidence>
<dbReference type="OrthoDB" id="128308at2759"/>
<sequence>MPLLSRKTRPLLTRVNGKAHASSDDHEEESRTIVREEWTEEELNADPISSDDEAQPPPAPSPTSQQAASSKLDRPTQTSKPGNTASRKGGKSKRIQLPRTGSFEKGRAHKARVHAEEEKENRKASPSSSAEKRKAQDPYDFGMAYQSASKRHKPAPRTAYTKNLHAPAPVGKKRAYGGRSAKDAVTYSNVWQKPGVKDEDDDSDSLLDRQLAEITRTLDPQDTKSETRKLPSSPAKAPRPNLLASLGSYIQRSEPNLDPNASGTSTPLSSMPGSDPATPRDSLRALEEYVADLPEDDLDSKCALCQEPVDPDFSSQFWIGKDRTVRNQTKFCKEHKIKSAQAEYRAKGFPPIDWQYLPRRIAKFHPALVEILRNEKESQYRRIHADKLVSGKAAALPSRRKDKSASELERELFQDSPTSTGYYGPRGKRLMMETITSDLSDTIREVSAADPVVGRSGFAVFLQAVLVPELTVLLVMEDLGGVSVGVAEEAIRESGELGALLNEEVDDEVRVESDEEPEGDEDVEGDDEDQ</sequence>
<evidence type="ECO:0000256" key="3">
    <source>
        <dbReference type="ARBA" id="ARBA00004496"/>
    </source>
</evidence>
<evidence type="ECO:0000256" key="2">
    <source>
        <dbReference type="ARBA" id="ARBA00004123"/>
    </source>
</evidence>
<feature type="compositionally biased region" description="Basic and acidic residues" evidence="8">
    <location>
        <begin position="219"/>
        <end position="229"/>
    </location>
</feature>
<feature type="compositionally biased region" description="Acidic residues" evidence="8">
    <location>
        <begin position="503"/>
        <end position="530"/>
    </location>
</feature>
<dbReference type="PANTHER" id="PTHR41391:SF1">
    <property type="entry name" value="RESTRICTION OF TELOMERE CAPPING PROTEIN 4"/>
    <property type="match status" value="1"/>
</dbReference>
<evidence type="ECO:0000313" key="11">
    <source>
        <dbReference type="Proteomes" id="UP000800094"/>
    </source>
</evidence>
<feature type="region of interest" description="Disordered" evidence="8">
    <location>
        <begin position="1"/>
        <end position="281"/>
    </location>
</feature>
<feature type="compositionally biased region" description="Basic and acidic residues" evidence="8">
    <location>
        <begin position="113"/>
        <end position="123"/>
    </location>
</feature>
<dbReference type="InterPro" id="IPR028094">
    <property type="entry name" value="RTC4_C"/>
</dbReference>
<evidence type="ECO:0000256" key="5">
    <source>
        <dbReference type="ARBA" id="ARBA00015162"/>
    </source>
</evidence>
<evidence type="ECO:0000313" key="10">
    <source>
        <dbReference type="EMBL" id="KAF2253490.1"/>
    </source>
</evidence>
<dbReference type="GO" id="GO:0005634">
    <property type="term" value="C:nucleus"/>
    <property type="evidence" value="ECO:0007669"/>
    <property type="project" value="UniProtKB-SubCell"/>
</dbReference>
<evidence type="ECO:0000259" key="9">
    <source>
        <dbReference type="SMART" id="SM01312"/>
    </source>
</evidence>
<feature type="compositionally biased region" description="Basic and acidic residues" evidence="8">
    <location>
        <begin position="403"/>
        <end position="413"/>
    </location>
</feature>
<proteinExistence type="inferred from homology"/>
<dbReference type="SMART" id="SM01312">
    <property type="entry name" value="RTC4"/>
    <property type="match status" value="1"/>
</dbReference>
<dbReference type="PANTHER" id="PTHR41391">
    <property type="entry name" value="RESTRICTION OF TELOMERE CAPPING PROTEIN 4"/>
    <property type="match status" value="1"/>
</dbReference>
<feature type="compositionally biased region" description="Acidic residues" evidence="8">
    <location>
        <begin position="38"/>
        <end position="54"/>
    </location>
</feature>
<dbReference type="GO" id="GO:0005737">
    <property type="term" value="C:cytoplasm"/>
    <property type="evidence" value="ECO:0007669"/>
    <property type="project" value="UniProtKB-SubCell"/>
</dbReference>
<comment type="similarity">
    <text evidence="4">Belongs to the RTC4 family.</text>
</comment>
<keyword evidence="7" id="KW-0539">Nucleus</keyword>
<comment type="function">
    <text evidence="1">May be involved in a process influencing telomere capping.</text>
</comment>
<protein>
    <recommendedName>
        <fullName evidence="5">Restriction of telomere capping protein 4</fullName>
    </recommendedName>
</protein>
<feature type="compositionally biased region" description="Polar residues" evidence="8">
    <location>
        <begin position="75"/>
        <end position="86"/>
    </location>
</feature>
<dbReference type="Pfam" id="PF14474">
    <property type="entry name" value="RTC4"/>
    <property type="match status" value="1"/>
</dbReference>
<feature type="region of interest" description="Disordered" evidence="8">
    <location>
        <begin position="394"/>
        <end position="426"/>
    </location>
</feature>